<dbReference type="Pfam" id="PF00107">
    <property type="entry name" value="ADH_zinc_N"/>
    <property type="match status" value="1"/>
</dbReference>
<dbReference type="Gene3D" id="3.40.50.720">
    <property type="entry name" value="NAD(P)-binding Rossmann-like Domain"/>
    <property type="match status" value="1"/>
</dbReference>
<dbReference type="InterPro" id="IPR051603">
    <property type="entry name" value="Zinc-ADH_QOR/CCCR"/>
</dbReference>
<dbReference type="InterPro" id="IPR011032">
    <property type="entry name" value="GroES-like_sf"/>
</dbReference>
<evidence type="ECO:0000259" key="2">
    <source>
        <dbReference type="SMART" id="SM00829"/>
    </source>
</evidence>
<proteinExistence type="predicted"/>
<evidence type="ECO:0000256" key="1">
    <source>
        <dbReference type="ARBA" id="ARBA00022857"/>
    </source>
</evidence>
<dbReference type="AlphaFoldDB" id="A0A381YI15"/>
<name>A0A381YI15_9ZZZZ</name>
<reference evidence="3" key="1">
    <citation type="submission" date="2018-05" db="EMBL/GenBank/DDBJ databases">
        <authorList>
            <person name="Lanie J.A."/>
            <person name="Ng W.-L."/>
            <person name="Kazmierczak K.M."/>
            <person name="Andrzejewski T.M."/>
            <person name="Davidsen T.M."/>
            <person name="Wayne K.J."/>
            <person name="Tettelin H."/>
            <person name="Glass J.I."/>
            <person name="Rusch D."/>
            <person name="Podicherti R."/>
            <person name="Tsui H.-C.T."/>
            <person name="Winkler M.E."/>
        </authorList>
    </citation>
    <scope>NUCLEOTIDE SEQUENCE</scope>
</reference>
<dbReference type="InterPro" id="IPR020843">
    <property type="entry name" value="ER"/>
</dbReference>
<protein>
    <recommendedName>
        <fullName evidence="2">Enoyl reductase (ER) domain-containing protein</fullName>
    </recommendedName>
</protein>
<sequence length="379" mass="39525">MLLVGHGGVDKLEWRSDAPTPVPGPGEVVIAVDACGLNNTDINTRTAWYAAAVTDGTTNHSASDAGIDSLRADATWTGQPLTFPRIQGADVVGTAAALGEGVDRGLLNRRVMIDPWVLDSDDPNDLSRARYLGSEIDGGFAQYTKVPAKNVVPVSSTLSDAELATFACSYTTAETMLGRANVQRDEVVVVTGASGGVGTAAIQLAKARDATVIAIAGAAKGHQLLALGADSVIDRRVDDLSSAVVDAAPDGRIDVIADVVGSSMFSSLVPLLAAGGRYTSCGAISGPLVEFDLRHLIYRDLRFIGTAVCPPGTMRRVVDMIEAGAIRPVLHATYPLEELAVAQEAFEIKQHVGNIVVTVDTTSQDQGINLASPVDDSHT</sequence>
<dbReference type="EMBL" id="UINC01018170">
    <property type="protein sequence ID" value="SVA76067.1"/>
    <property type="molecule type" value="Genomic_DNA"/>
</dbReference>
<organism evidence="3">
    <name type="scientific">marine metagenome</name>
    <dbReference type="NCBI Taxonomy" id="408172"/>
    <lineage>
        <taxon>unclassified sequences</taxon>
        <taxon>metagenomes</taxon>
        <taxon>ecological metagenomes</taxon>
    </lineage>
</organism>
<dbReference type="InterPro" id="IPR036291">
    <property type="entry name" value="NAD(P)-bd_dom_sf"/>
</dbReference>
<dbReference type="SMART" id="SM00829">
    <property type="entry name" value="PKS_ER"/>
    <property type="match status" value="1"/>
</dbReference>
<dbReference type="SUPFAM" id="SSF50129">
    <property type="entry name" value="GroES-like"/>
    <property type="match status" value="1"/>
</dbReference>
<feature type="domain" description="Enoyl reductase (ER)" evidence="2">
    <location>
        <begin position="7"/>
        <end position="357"/>
    </location>
</feature>
<dbReference type="SUPFAM" id="SSF51735">
    <property type="entry name" value="NAD(P)-binding Rossmann-fold domains"/>
    <property type="match status" value="1"/>
</dbReference>
<dbReference type="PANTHER" id="PTHR44154:SF1">
    <property type="entry name" value="QUINONE OXIDOREDUCTASE"/>
    <property type="match status" value="1"/>
</dbReference>
<accession>A0A381YI15</accession>
<dbReference type="Gene3D" id="3.90.180.10">
    <property type="entry name" value="Medium-chain alcohol dehydrogenases, catalytic domain"/>
    <property type="match status" value="1"/>
</dbReference>
<evidence type="ECO:0000313" key="3">
    <source>
        <dbReference type="EMBL" id="SVA76067.1"/>
    </source>
</evidence>
<dbReference type="GO" id="GO:0016491">
    <property type="term" value="F:oxidoreductase activity"/>
    <property type="evidence" value="ECO:0007669"/>
    <property type="project" value="InterPro"/>
</dbReference>
<dbReference type="PANTHER" id="PTHR44154">
    <property type="entry name" value="QUINONE OXIDOREDUCTASE"/>
    <property type="match status" value="1"/>
</dbReference>
<gene>
    <name evidence="3" type="ORF">METZ01_LOCUS128921</name>
</gene>
<dbReference type="InterPro" id="IPR013149">
    <property type="entry name" value="ADH-like_C"/>
</dbReference>
<dbReference type="InterPro" id="IPR013154">
    <property type="entry name" value="ADH-like_N"/>
</dbReference>
<keyword evidence="1" id="KW-0521">NADP</keyword>
<dbReference type="Pfam" id="PF08240">
    <property type="entry name" value="ADH_N"/>
    <property type="match status" value="1"/>
</dbReference>